<feature type="transmembrane region" description="Helical" evidence="8">
    <location>
        <begin position="118"/>
        <end position="137"/>
    </location>
</feature>
<dbReference type="PANTHER" id="PTHR14741">
    <property type="entry name" value="S-ADENOSYLMETHIONINE-DEPENDENT METHYLTRANSFERASE RELATED"/>
    <property type="match status" value="1"/>
</dbReference>
<keyword evidence="8" id="KW-0472">Membrane</keyword>
<dbReference type="Proteomes" id="UP000784294">
    <property type="component" value="Unassembled WGS sequence"/>
</dbReference>
<dbReference type="SUPFAM" id="SSF53335">
    <property type="entry name" value="S-adenosyl-L-methionine-dependent methyltransferases"/>
    <property type="match status" value="1"/>
</dbReference>
<name>A0A3S5BGM3_9PLAT</name>
<protein>
    <recommendedName>
        <fullName evidence="1">Trimethylguanosine synthase</fullName>
    </recommendedName>
    <alternativeName>
        <fullName evidence="7">Cap-specific guanine-N(2) methyltransferase</fullName>
    </alternativeName>
</protein>
<reference evidence="9" key="1">
    <citation type="submission" date="2018-11" db="EMBL/GenBank/DDBJ databases">
        <authorList>
            <consortium name="Pathogen Informatics"/>
        </authorList>
    </citation>
    <scope>NUCLEOTIDE SEQUENCE</scope>
</reference>
<evidence type="ECO:0000256" key="3">
    <source>
        <dbReference type="ARBA" id="ARBA00047418"/>
    </source>
</evidence>
<proteinExistence type="inferred from homology"/>
<dbReference type="CDD" id="cd02440">
    <property type="entry name" value="AdoMet_MTases"/>
    <property type="match status" value="1"/>
</dbReference>
<comment type="catalytic activity">
    <reaction evidence="3">
        <text>a 5'-end (N(2),N(7)-dimethyl 5'-triphosphoguanosine)-ribonucleoside in snoRNA + S-adenosyl-L-methionine = a 5'-end (N(2),N(2),N(7)-trimethyl 5'-triphosphoguanosine)-ribonucleoside in snoRNA + S-adenosyl-L-homocysteine + H(+)</text>
        <dbReference type="Rhea" id="RHEA:78507"/>
        <dbReference type="Rhea" id="RHEA-COMP:19088"/>
        <dbReference type="Rhea" id="RHEA-COMP:19090"/>
        <dbReference type="ChEBI" id="CHEBI:15378"/>
        <dbReference type="ChEBI" id="CHEBI:57856"/>
        <dbReference type="ChEBI" id="CHEBI:59789"/>
        <dbReference type="ChEBI" id="CHEBI:167623"/>
        <dbReference type="ChEBI" id="CHEBI:172880"/>
    </reaction>
    <physiologicalReaction direction="left-to-right" evidence="3">
        <dbReference type="Rhea" id="RHEA:78508"/>
    </physiologicalReaction>
</comment>
<dbReference type="GO" id="GO:0071164">
    <property type="term" value="F:RNA cap trimethylguanosine synthase activity"/>
    <property type="evidence" value="ECO:0007669"/>
    <property type="project" value="TreeGrafter"/>
</dbReference>
<dbReference type="AlphaFoldDB" id="A0A3S5BGM3"/>
<evidence type="ECO:0000256" key="6">
    <source>
        <dbReference type="ARBA" id="ARBA00049075"/>
    </source>
</evidence>
<dbReference type="EMBL" id="CAAALY010062396">
    <property type="protein sequence ID" value="VEL23522.1"/>
    <property type="molecule type" value="Genomic_DNA"/>
</dbReference>
<comment type="similarity">
    <text evidence="2">Belongs to the methyltransferase superfamily. Trimethylguanosine synthase family.</text>
</comment>
<dbReference type="Pfam" id="PF09445">
    <property type="entry name" value="Methyltransf_15"/>
    <property type="match status" value="1"/>
</dbReference>
<gene>
    <name evidence="9" type="ORF">PXEA_LOCUS16962</name>
</gene>
<dbReference type="Gene3D" id="3.40.50.150">
    <property type="entry name" value="Vaccinia Virus protein VP39"/>
    <property type="match status" value="1"/>
</dbReference>
<evidence type="ECO:0000256" key="5">
    <source>
        <dbReference type="ARBA" id="ARBA00048763"/>
    </source>
</evidence>
<accession>A0A3S5BGM3</accession>
<dbReference type="OrthoDB" id="194443at2759"/>
<comment type="caution">
    <text evidence="9">The sequence shown here is derived from an EMBL/GenBank/DDBJ whole genome shotgun (WGS) entry which is preliminary data.</text>
</comment>
<evidence type="ECO:0000256" key="8">
    <source>
        <dbReference type="SAM" id="Phobius"/>
    </source>
</evidence>
<evidence type="ECO:0000313" key="9">
    <source>
        <dbReference type="EMBL" id="VEL23522.1"/>
    </source>
</evidence>
<evidence type="ECO:0000256" key="4">
    <source>
        <dbReference type="ARBA" id="ARBA00048740"/>
    </source>
</evidence>
<keyword evidence="10" id="KW-1185">Reference proteome</keyword>
<evidence type="ECO:0000256" key="1">
    <source>
        <dbReference type="ARBA" id="ARBA00018517"/>
    </source>
</evidence>
<dbReference type="PANTHER" id="PTHR14741:SF32">
    <property type="entry name" value="TRIMETHYLGUANOSINE SYNTHASE"/>
    <property type="match status" value="1"/>
</dbReference>
<dbReference type="GO" id="GO:0005634">
    <property type="term" value="C:nucleus"/>
    <property type="evidence" value="ECO:0007669"/>
    <property type="project" value="TreeGrafter"/>
</dbReference>
<organism evidence="9 10">
    <name type="scientific">Protopolystoma xenopodis</name>
    <dbReference type="NCBI Taxonomy" id="117903"/>
    <lineage>
        <taxon>Eukaryota</taxon>
        <taxon>Metazoa</taxon>
        <taxon>Spiralia</taxon>
        <taxon>Lophotrochozoa</taxon>
        <taxon>Platyhelminthes</taxon>
        <taxon>Monogenea</taxon>
        <taxon>Polyopisthocotylea</taxon>
        <taxon>Polystomatidea</taxon>
        <taxon>Polystomatidae</taxon>
        <taxon>Protopolystoma</taxon>
    </lineage>
</organism>
<keyword evidence="8" id="KW-0812">Transmembrane</keyword>
<comment type="catalytic activity">
    <reaction evidence="5">
        <text>a 5'-end (N(2),N(7)-dimethyl 5'-triphosphoguanosine)-ribonucleoside in snRNA + S-adenosyl-L-methionine = a 5'-end (N(2),N(2),N(7)-trimethyl 5'-triphosphoguanosine)-ribonucleoside in snRNA + S-adenosyl-L-homocysteine + H(+)</text>
        <dbReference type="Rhea" id="RHEA:78479"/>
        <dbReference type="Rhea" id="RHEA-COMP:19087"/>
        <dbReference type="Rhea" id="RHEA-COMP:19089"/>
        <dbReference type="ChEBI" id="CHEBI:15378"/>
        <dbReference type="ChEBI" id="CHEBI:57856"/>
        <dbReference type="ChEBI" id="CHEBI:59789"/>
        <dbReference type="ChEBI" id="CHEBI:167623"/>
        <dbReference type="ChEBI" id="CHEBI:172880"/>
    </reaction>
    <physiologicalReaction direction="left-to-right" evidence="5">
        <dbReference type="Rhea" id="RHEA:78480"/>
    </physiologicalReaction>
</comment>
<comment type="catalytic activity">
    <reaction evidence="6">
        <text>a 5'-end (N(7)-methyl 5'-triphosphoguanosine)-ribonucleoside in snRNA + S-adenosyl-L-methionine = a 5'-end (N(2),N(7)-dimethyl 5'-triphosphoguanosine)-ribonucleoside in snRNA + S-adenosyl-L-homocysteine + H(+)</text>
        <dbReference type="Rhea" id="RHEA:78471"/>
        <dbReference type="Rhea" id="RHEA-COMP:19085"/>
        <dbReference type="Rhea" id="RHEA-COMP:19087"/>
        <dbReference type="ChEBI" id="CHEBI:15378"/>
        <dbReference type="ChEBI" id="CHEBI:57856"/>
        <dbReference type="ChEBI" id="CHEBI:59789"/>
        <dbReference type="ChEBI" id="CHEBI:156461"/>
        <dbReference type="ChEBI" id="CHEBI:172880"/>
    </reaction>
    <physiologicalReaction direction="left-to-right" evidence="6">
        <dbReference type="Rhea" id="RHEA:78472"/>
    </physiologicalReaction>
</comment>
<comment type="catalytic activity">
    <reaction evidence="4">
        <text>a 5'-end (N(7)-methyl 5'-triphosphoguanosine)-ribonucleoside in snoRNA + S-adenosyl-L-methionine = a 5'-end (N(2),N(7)-dimethyl 5'-triphosphoguanosine)-ribonucleoside in snoRNA + S-adenosyl-L-homocysteine + H(+)</text>
        <dbReference type="Rhea" id="RHEA:78475"/>
        <dbReference type="Rhea" id="RHEA-COMP:19086"/>
        <dbReference type="Rhea" id="RHEA-COMP:19088"/>
        <dbReference type="ChEBI" id="CHEBI:15378"/>
        <dbReference type="ChEBI" id="CHEBI:57856"/>
        <dbReference type="ChEBI" id="CHEBI:59789"/>
        <dbReference type="ChEBI" id="CHEBI:156461"/>
        <dbReference type="ChEBI" id="CHEBI:172880"/>
    </reaction>
    <physiologicalReaction direction="left-to-right" evidence="4">
        <dbReference type="Rhea" id="RHEA:78476"/>
    </physiologicalReaction>
</comment>
<evidence type="ECO:0000313" key="10">
    <source>
        <dbReference type="Proteomes" id="UP000784294"/>
    </source>
</evidence>
<dbReference type="InterPro" id="IPR019012">
    <property type="entry name" value="RNA_cap_Gua-N2-MeTrfase"/>
</dbReference>
<sequence length="138" mass="15349">MKCLGKQGLFSATPEVIAFHQALRFRAAFQPNEGQVTVMDAFSGSGCNSIQLALAGFKVLALDLNPKRIEMARRNAAVYGVQNSITFICADFFKWARGRLNNNNRSLESGKRATKKNANLLLATMNIFMFFVCMYLAK</sequence>
<keyword evidence="8" id="KW-1133">Transmembrane helix</keyword>
<evidence type="ECO:0000256" key="7">
    <source>
        <dbReference type="ARBA" id="ARBA00049790"/>
    </source>
</evidence>
<dbReference type="InterPro" id="IPR029063">
    <property type="entry name" value="SAM-dependent_MTases_sf"/>
</dbReference>
<evidence type="ECO:0000256" key="2">
    <source>
        <dbReference type="ARBA" id="ARBA00025783"/>
    </source>
</evidence>